<name>A0AAW0CFC6_9AGAR</name>
<organism evidence="3 4">
    <name type="scientific">Paramarasmius palmivorus</name>
    <dbReference type="NCBI Taxonomy" id="297713"/>
    <lineage>
        <taxon>Eukaryota</taxon>
        <taxon>Fungi</taxon>
        <taxon>Dikarya</taxon>
        <taxon>Basidiomycota</taxon>
        <taxon>Agaricomycotina</taxon>
        <taxon>Agaricomycetes</taxon>
        <taxon>Agaricomycetidae</taxon>
        <taxon>Agaricales</taxon>
        <taxon>Marasmiineae</taxon>
        <taxon>Marasmiaceae</taxon>
        <taxon>Paramarasmius</taxon>
    </lineage>
</organism>
<dbReference type="InterPro" id="IPR040521">
    <property type="entry name" value="KDZ"/>
</dbReference>
<feature type="compositionally biased region" description="Low complexity" evidence="1">
    <location>
        <begin position="36"/>
        <end position="45"/>
    </location>
</feature>
<dbReference type="Pfam" id="PF18758">
    <property type="entry name" value="KDZ"/>
    <property type="match status" value="1"/>
</dbReference>
<sequence length="1144" mass="129882">MSKRGRNRLSEYTSNDFSSDSDADDEQPPTAKRSKGSSSFSSSLSADKRRIITKPLSITHSRRESQAITEGVATLTVHDEDGAITSAESADSSKRSCQGDGSDREGVGGSAEDWVGGNGEDWVGGNGEDWVGLAAPMGPTTLSDAARKEQYLKEWLGLRDDYLKVLLIGEGRGESPPDICGSCNKKGSDPKFRCRDCFSVELFCKECILERHRDSPLDIIEMWNGQFFERIMLADLGLVIQLGHLSNVPCPAPNTSTPKNFTVIHTNGFHRVRIHYCQCPKGGRMPHMREQLLAHRWYPATTKVPQTCFTFRLLEHFHIMTLVGKISTYDYYRGLEKLTNNAGNLAFKKRYDSFRRAVREWRHLKSLKRGGRGNDASRPVDQTTDGELAVLCPACPRPGVNLPPNWQSVNPKKRFIYNLFLAVDACFRLKRKLVSSEATDPGLGTGWSYMVPDEPYRQYLLATTNESEMSTCSGLAALDHANSRNSRGHYATSGVALGCCARHEFIQPNGVGDLQKGERYCNVDWVIACVLGHHDHGLQMCLSYDICCQYCKRFIERLLALPPEKRPSIIPEFMFVIPKLHLYGHTPHCQVNFSLNYCPGVGRTDGEGVERNWSGQGPIATSTTEMGPGARHDTLDDHWGFWNWQKLVGLGQPGVLLFNRLQLAIEWRDKNEELHQAYSLNQTSHIDEWKKMVEEFDKDRMKPNPYELPESDITLQQVRRELAEEELQAFPSTLAPEKAAELLSKGPSSFIILALEVEERQRQLQQDVALKSKGSRMKQTSEIVDKRLRLRKLLARFELQQSHFMPIVVPLRGTTVDKHAGPVEVEDLPLYLPSSLTQQQLLACSSSNLADIELRLRNAQCSESLDNIRNLLLIKSRLLTYKEGQARHQEQLQQMSQLLGQNEYKIHLHVARYQTAWAAYERLQNGIVPWRKLNESDIRCMGDPEDRAVKNPRKKLGKKSRATGKVRAQQEVAQSSDEEGDMGDNSHRDLSKKQWDRKRDRMAKKTGEGFREISWIWQAADQKGYASDEALYNEWAKSYARLRRWQEEVMLVEEEMRRVLVTLSWTASIWDKCAAETTFTGAHAEGAAAYACRQADLLRQLGRNFEKLWVKRREEQEEEEGDRELTSDEPHDDGHDSEYVAIDD</sequence>
<proteinExistence type="predicted"/>
<feature type="compositionally biased region" description="Basic and acidic residues" evidence="1">
    <location>
        <begin position="984"/>
        <end position="998"/>
    </location>
</feature>
<keyword evidence="4" id="KW-1185">Reference proteome</keyword>
<feature type="compositionally biased region" description="Basic residues" evidence="1">
    <location>
        <begin position="950"/>
        <end position="964"/>
    </location>
</feature>
<feature type="domain" description="CxC2-like cysteine cluster KDZ transposase-associated" evidence="2">
    <location>
        <begin position="233"/>
        <end position="343"/>
    </location>
</feature>
<comment type="caution">
    <text evidence="3">The sequence shown here is derived from an EMBL/GenBank/DDBJ whole genome shotgun (WGS) entry which is preliminary data.</text>
</comment>
<feature type="region of interest" description="Disordered" evidence="1">
    <location>
        <begin position="609"/>
        <end position="628"/>
    </location>
</feature>
<accession>A0AAW0CFC6</accession>
<feature type="region of interest" description="Disordered" evidence="1">
    <location>
        <begin position="79"/>
        <end position="121"/>
    </location>
</feature>
<protein>
    <recommendedName>
        <fullName evidence="2">CxC2-like cysteine cluster KDZ transposase-associated domain-containing protein</fullName>
    </recommendedName>
</protein>
<evidence type="ECO:0000256" key="1">
    <source>
        <dbReference type="SAM" id="MobiDB-lite"/>
    </source>
</evidence>
<dbReference type="Pfam" id="PF18803">
    <property type="entry name" value="CxC2"/>
    <property type="match status" value="1"/>
</dbReference>
<feature type="region of interest" description="Disordered" evidence="1">
    <location>
        <begin position="942"/>
        <end position="998"/>
    </location>
</feature>
<evidence type="ECO:0000259" key="2">
    <source>
        <dbReference type="Pfam" id="PF18803"/>
    </source>
</evidence>
<gene>
    <name evidence="3" type="ORF">VNI00_011195</name>
</gene>
<feature type="region of interest" description="Disordered" evidence="1">
    <location>
        <begin position="1113"/>
        <end position="1144"/>
    </location>
</feature>
<feature type="compositionally biased region" description="Polar residues" evidence="1">
    <location>
        <begin position="613"/>
        <end position="625"/>
    </location>
</feature>
<dbReference type="PANTHER" id="PTHR33096:SF1">
    <property type="entry name" value="CXC1-LIKE CYSTEINE CLUSTER ASSOCIATED WITH KDZ TRANSPOSASES DOMAIN-CONTAINING PROTEIN"/>
    <property type="match status" value="1"/>
</dbReference>
<dbReference type="PANTHER" id="PTHR33096">
    <property type="entry name" value="CXC2 DOMAIN-CONTAINING PROTEIN"/>
    <property type="match status" value="1"/>
</dbReference>
<evidence type="ECO:0000313" key="3">
    <source>
        <dbReference type="EMBL" id="KAK7037204.1"/>
    </source>
</evidence>
<dbReference type="AlphaFoldDB" id="A0AAW0CFC6"/>
<dbReference type="EMBL" id="JAYKXP010000048">
    <property type="protein sequence ID" value="KAK7037204.1"/>
    <property type="molecule type" value="Genomic_DNA"/>
</dbReference>
<dbReference type="Proteomes" id="UP001383192">
    <property type="component" value="Unassembled WGS sequence"/>
</dbReference>
<feature type="compositionally biased region" description="Basic and acidic residues" evidence="1">
    <location>
        <begin position="1123"/>
        <end position="1138"/>
    </location>
</feature>
<dbReference type="InterPro" id="IPR041457">
    <property type="entry name" value="CxC2_KDZ-assoc"/>
</dbReference>
<evidence type="ECO:0000313" key="4">
    <source>
        <dbReference type="Proteomes" id="UP001383192"/>
    </source>
</evidence>
<reference evidence="3 4" key="1">
    <citation type="submission" date="2024-01" db="EMBL/GenBank/DDBJ databases">
        <title>A draft genome for a cacao thread blight-causing isolate of Paramarasmius palmivorus.</title>
        <authorList>
            <person name="Baruah I.K."/>
            <person name="Bukari Y."/>
            <person name="Amoako-Attah I."/>
            <person name="Meinhardt L.W."/>
            <person name="Bailey B.A."/>
            <person name="Cohen S.P."/>
        </authorList>
    </citation>
    <scope>NUCLEOTIDE SEQUENCE [LARGE SCALE GENOMIC DNA]</scope>
    <source>
        <strain evidence="3 4">GH-12</strain>
    </source>
</reference>
<feature type="region of interest" description="Disordered" evidence="1">
    <location>
        <begin position="1"/>
        <end position="46"/>
    </location>
</feature>